<organism evidence="2 3">
    <name type="scientific">Rhizobium soli</name>
    <dbReference type="NCBI Taxonomy" id="424798"/>
    <lineage>
        <taxon>Bacteria</taxon>
        <taxon>Pseudomonadati</taxon>
        <taxon>Pseudomonadota</taxon>
        <taxon>Alphaproteobacteria</taxon>
        <taxon>Hyphomicrobiales</taxon>
        <taxon>Rhizobiaceae</taxon>
        <taxon>Rhizobium/Agrobacterium group</taxon>
        <taxon>Rhizobium</taxon>
    </lineage>
</organism>
<keyword evidence="1" id="KW-0472">Membrane</keyword>
<accession>A0A7X0JG45</accession>
<keyword evidence="1" id="KW-1133">Transmembrane helix</keyword>
<feature type="transmembrane region" description="Helical" evidence="1">
    <location>
        <begin position="74"/>
        <end position="91"/>
    </location>
</feature>
<feature type="transmembrane region" description="Helical" evidence="1">
    <location>
        <begin position="152"/>
        <end position="176"/>
    </location>
</feature>
<dbReference type="AlphaFoldDB" id="A0A7X0JG45"/>
<dbReference type="Proteomes" id="UP000585437">
    <property type="component" value="Unassembled WGS sequence"/>
</dbReference>
<protein>
    <submittedName>
        <fullName evidence="2">Threonine/homoserine/homoserine lactone efflux protein</fullName>
    </submittedName>
</protein>
<proteinExistence type="predicted"/>
<reference evidence="2 3" key="1">
    <citation type="submission" date="2020-08" db="EMBL/GenBank/DDBJ databases">
        <title>The Agave Microbiome: Exploring the role of microbial communities in plant adaptations to desert environments.</title>
        <authorList>
            <person name="Partida-Martinez L.P."/>
        </authorList>
    </citation>
    <scope>NUCLEOTIDE SEQUENCE [LARGE SCALE GENOMIC DNA]</scope>
    <source>
        <strain evidence="2 3">AS3.12</strain>
    </source>
</reference>
<feature type="transmembrane region" description="Helical" evidence="1">
    <location>
        <begin position="45"/>
        <end position="68"/>
    </location>
</feature>
<feature type="transmembrane region" description="Helical" evidence="1">
    <location>
        <begin position="118"/>
        <end position="140"/>
    </location>
</feature>
<feature type="transmembrane region" description="Helical" evidence="1">
    <location>
        <begin position="6"/>
        <end position="24"/>
    </location>
</feature>
<keyword evidence="3" id="KW-1185">Reference proteome</keyword>
<dbReference type="EMBL" id="JACHBU010000001">
    <property type="protein sequence ID" value="MBB6506965.1"/>
    <property type="molecule type" value="Genomic_DNA"/>
</dbReference>
<gene>
    <name evidence="2" type="ORF">F4695_000284</name>
</gene>
<comment type="caution">
    <text evidence="2">The sequence shown here is derived from an EMBL/GenBank/DDBJ whole genome shotgun (WGS) entry which is preliminary data.</text>
</comment>
<evidence type="ECO:0000256" key="1">
    <source>
        <dbReference type="SAM" id="Phobius"/>
    </source>
</evidence>
<evidence type="ECO:0000313" key="3">
    <source>
        <dbReference type="Proteomes" id="UP000585437"/>
    </source>
</evidence>
<sequence>MTIETWFAFAATAVALVILPNPLTRTVALYSKQRGRLSAVVTVPALALGLGLAFTAGLAPLLLVCFYAPSAMTAIGWVGIAYAMVYVLWCFQDPQVRAPLADNDNLPTRRFDRIFADVFVRCVRTPRYAIILAALTAQFLRPSLSLSLQAEVLTAIFPASIAAGALAQALIPSLALRGTKRFSRRNPALNKPGTVFIARRAVTAGFRRIAA</sequence>
<keyword evidence="1" id="KW-0812">Transmembrane</keyword>
<dbReference type="RefSeq" id="WP_184653431.1">
    <property type="nucleotide sequence ID" value="NZ_JACHBU010000001.1"/>
</dbReference>
<evidence type="ECO:0000313" key="2">
    <source>
        <dbReference type="EMBL" id="MBB6506965.1"/>
    </source>
</evidence>
<name>A0A7X0JG45_9HYPH</name>